<evidence type="ECO:0000313" key="4">
    <source>
        <dbReference type="Proteomes" id="UP000683360"/>
    </source>
</evidence>
<evidence type="ECO:0000259" key="2">
    <source>
        <dbReference type="Pfam" id="PF00078"/>
    </source>
</evidence>
<dbReference type="InterPro" id="IPR043128">
    <property type="entry name" value="Rev_trsase/Diguanyl_cyclase"/>
</dbReference>
<dbReference type="PANTHER" id="PTHR33050:SF7">
    <property type="entry name" value="RIBONUCLEASE H"/>
    <property type="match status" value="1"/>
</dbReference>
<feature type="compositionally biased region" description="Low complexity" evidence="1">
    <location>
        <begin position="1"/>
        <end position="14"/>
    </location>
</feature>
<proteinExistence type="predicted"/>
<sequence>MDLSKSSTTLSPTTSPVPLPSPLPSSSHVPSPSPVYSSLPSQSSETPLDLSMSQESRQIPPREAAAVKQLSTSFTIYMSKIMIFVERAIGKLLETGAAIECKDHIPFVINPLTVSVNASALPFGLSTAAHVFSKVLRPVVKHWRSQGLRVILYLDDGWGVESNAQSCKVLSNILQLDLKSAGFFVNQEKSVWKPTQKLICIARTNSDLCTVTTLEKYLKLSKYLI</sequence>
<evidence type="ECO:0000256" key="1">
    <source>
        <dbReference type="SAM" id="MobiDB-lite"/>
    </source>
</evidence>
<dbReference type="PANTHER" id="PTHR33050">
    <property type="entry name" value="REVERSE TRANSCRIPTASE DOMAIN-CONTAINING PROTEIN"/>
    <property type="match status" value="1"/>
</dbReference>
<organism evidence="3 4">
    <name type="scientific">Mytilus edulis</name>
    <name type="common">Blue mussel</name>
    <dbReference type="NCBI Taxonomy" id="6550"/>
    <lineage>
        <taxon>Eukaryota</taxon>
        <taxon>Metazoa</taxon>
        <taxon>Spiralia</taxon>
        <taxon>Lophotrochozoa</taxon>
        <taxon>Mollusca</taxon>
        <taxon>Bivalvia</taxon>
        <taxon>Autobranchia</taxon>
        <taxon>Pteriomorphia</taxon>
        <taxon>Mytilida</taxon>
        <taxon>Mytiloidea</taxon>
        <taxon>Mytilidae</taxon>
        <taxon>Mytilinae</taxon>
        <taxon>Mytilus</taxon>
    </lineage>
</organism>
<feature type="domain" description="Reverse transcriptase" evidence="2">
    <location>
        <begin position="113"/>
        <end position="192"/>
    </location>
</feature>
<dbReference type="Proteomes" id="UP000683360">
    <property type="component" value="Unassembled WGS sequence"/>
</dbReference>
<dbReference type="Gene3D" id="3.30.70.270">
    <property type="match status" value="1"/>
</dbReference>
<dbReference type="Pfam" id="PF00078">
    <property type="entry name" value="RVT_1"/>
    <property type="match status" value="1"/>
</dbReference>
<dbReference type="OrthoDB" id="10068174at2759"/>
<dbReference type="AlphaFoldDB" id="A0A8S3TTG3"/>
<name>A0A8S3TTG3_MYTED</name>
<dbReference type="InterPro" id="IPR052055">
    <property type="entry name" value="Hepadnavirus_pol/RT"/>
</dbReference>
<reference evidence="3" key="1">
    <citation type="submission" date="2021-03" db="EMBL/GenBank/DDBJ databases">
        <authorList>
            <person name="Bekaert M."/>
        </authorList>
    </citation>
    <scope>NUCLEOTIDE SEQUENCE</scope>
</reference>
<keyword evidence="4" id="KW-1185">Reference proteome</keyword>
<accession>A0A8S3TTG3</accession>
<dbReference type="EMBL" id="CAJPWZ010002248">
    <property type="protein sequence ID" value="CAG2234523.1"/>
    <property type="molecule type" value="Genomic_DNA"/>
</dbReference>
<gene>
    <name evidence="3" type="ORF">MEDL_47143</name>
</gene>
<protein>
    <recommendedName>
        <fullName evidence="2">Reverse transcriptase domain-containing protein</fullName>
    </recommendedName>
</protein>
<comment type="caution">
    <text evidence="3">The sequence shown here is derived from an EMBL/GenBank/DDBJ whole genome shotgun (WGS) entry which is preliminary data.</text>
</comment>
<dbReference type="InterPro" id="IPR043502">
    <property type="entry name" value="DNA/RNA_pol_sf"/>
</dbReference>
<feature type="compositionally biased region" description="Low complexity" evidence="1">
    <location>
        <begin position="24"/>
        <end position="44"/>
    </location>
</feature>
<evidence type="ECO:0000313" key="3">
    <source>
        <dbReference type="EMBL" id="CAG2234523.1"/>
    </source>
</evidence>
<dbReference type="InterPro" id="IPR000477">
    <property type="entry name" value="RT_dom"/>
</dbReference>
<feature type="region of interest" description="Disordered" evidence="1">
    <location>
        <begin position="1"/>
        <end position="61"/>
    </location>
</feature>
<dbReference type="SUPFAM" id="SSF56672">
    <property type="entry name" value="DNA/RNA polymerases"/>
    <property type="match status" value="1"/>
</dbReference>